<feature type="compositionally biased region" description="Basic and acidic residues" evidence="1">
    <location>
        <begin position="85"/>
        <end position="102"/>
    </location>
</feature>
<comment type="caution">
    <text evidence="3">The sequence shown here is derived from an EMBL/GenBank/DDBJ whole genome shotgun (WGS) entry which is preliminary data.</text>
</comment>
<reference evidence="3 4" key="1">
    <citation type="submission" date="2016-07" db="EMBL/GenBank/DDBJ databases">
        <title>Draft genome sequence of Methyloligella halotolerans C2T (VKM B-2706T=CCUG 61687T=DSM 25045T), a halotolerant polyhydroxybutyrate accumulating methylotroph.</title>
        <authorList>
            <person name="Vasilenko O.V."/>
            <person name="Doronina N.V."/>
            <person name="Poroshina M.N."/>
            <person name="Tarlachkov S.V."/>
            <person name="Trotsenko Y.A."/>
        </authorList>
    </citation>
    <scope>NUCLEOTIDE SEQUENCE [LARGE SCALE GENOMIC DNA]</scope>
    <source>
        <strain evidence="3 4">VKM B-2706</strain>
    </source>
</reference>
<sequence>MLRIPIATAPALLLLAVGLSVPPALADEAPKIEEIFTTMAEPENADTANLLDRLDGKTVYIDTVNADIAIDEHYRIAEECFPTKSAEDPLRRRDQRRGDPDPNRGQTGLQREFSDHGR</sequence>
<evidence type="ECO:0000313" key="4">
    <source>
        <dbReference type="Proteomes" id="UP000095087"/>
    </source>
</evidence>
<evidence type="ECO:0000313" key="3">
    <source>
        <dbReference type="EMBL" id="ODA67612.1"/>
    </source>
</evidence>
<accession>A0A1E2RZN6</accession>
<feature type="signal peptide" evidence="2">
    <location>
        <begin position="1"/>
        <end position="26"/>
    </location>
</feature>
<organism evidence="3 4">
    <name type="scientific">Methyloligella halotolerans</name>
    <dbReference type="NCBI Taxonomy" id="1177755"/>
    <lineage>
        <taxon>Bacteria</taxon>
        <taxon>Pseudomonadati</taxon>
        <taxon>Pseudomonadota</taxon>
        <taxon>Alphaproteobacteria</taxon>
        <taxon>Hyphomicrobiales</taxon>
        <taxon>Hyphomicrobiaceae</taxon>
        <taxon>Methyloligella</taxon>
    </lineage>
</organism>
<keyword evidence="2" id="KW-0732">Signal</keyword>
<proteinExistence type="predicted"/>
<protein>
    <submittedName>
        <fullName evidence="3">Uncharacterized protein</fullName>
    </submittedName>
</protein>
<gene>
    <name evidence="3" type="ORF">A7A08_01646</name>
</gene>
<dbReference type="Proteomes" id="UP000095087">
    <property type="component" value="Unassembled WGS sequence"/>
</dbReference>
<dbReference type="RefSeq" id="WP_069094942.1">
    <property type="nucleotide sequence ID" value="NZ_MASI01000003.1"/>
</dbReference>
<evidence type="ECO:0000256" key="1">
    <source>
        <dbReference type="SAM" id="MobiDB-lite"/>
    </source>
</evidence>
<keyword evidence="4" id="KW-1185">Reference proteome</keyword>
<name>A0A1E2RZN6_9HYPH</name>
<feature type="region of interest" description="Disordered" evidence="1">
    <location>
        <begin position="81"/>
        <end position="118"/>
    </location>
</feature>
<dbReference type="EMBL" id="MASI01000003">
    <property type="protein sequence ID" value="ODA67612.1"/>
    <property type="molecule type" value="Genomic_DNA"/>
</dbReference>
<evidence type="ECO:0000256" key="2">
    <source>
        <dbReference type="SAM" id="SignalP"/>
    </source>
</evidence>
<dbReference type="AlphaFoldDB" id="A0A1E2RZN6"/>
<feature type="chain" id="PRO_5009116614" evidence="2">
    <location>
        <begin position="27"/>
        <end position="118"/>
    </location>
</feature>